<dbReference type="EMBL" id="JACJLL010000149">
    <property type="protein sequence ID" value="MBM6820704.1"/>
    <property type="molecule type" value="Genomic_DNA"/>
</dbReference>
<sequence>MLKVLIADDEPYVREGIKNIVPWGECGFDICGEGTDGDDTYKKICDLNPDLVLIDIRMPGKLGVDVIRESVENGFKGKFIIISGYSDFQYAKLAIKYGVKSYLLKPIDEDELYDIVINLKNEIEEEKNKIRNIEIQKKYVKEYSLSQLMLGKKVDDYEEVRSYLDYSNYTVALVFNYDEKTKNENLIELENCVKNRLNNIDGVEVCKIKNKVAILFCDFNSSHSLNILNSVSNELSKSLNGKIFLTVGKKVNSIDDIILSYTTANELMKTKFLFLEESILTAERVSELSKMEFLVGEMDIINKIFTYVEIGENIKIKELLKSLKEVIQSKFYTEDQIKILITKSCLEFYDKIKNDYEVDRSLILDNEVIIKEIYGTESLQEIIEVLEKRLISISKVISFNSSDKSIKRIVKYIENNYYTDLKLELLAEIFNYNSAYLGKVFKNNTGMSFNTYLDTIRIDQAKKLLMEDKLKVYQVCEKVGYKNIDYFHSKFKKYVGVSPLNYKKQVESGKIKELVK</sequence>
<comment type="function">
    <text evidence="9">May play the central regulatory role in sporulation. It may be an element of the effector pathway responsible for the activation of sporulation genes in response to nutritional stress. Spo0A may act in concert with spo0H (a sigma factor) to control the expression of some genes that are critical to the sporulation process.</text>
</comment>
<evidence type="ECO:0000256" key="6">
    <source>
        <dbReference type="ARBA" id="ARBA00023015"/>
    </source>
</evidence>
<reference evidence="14 15" key="1">
    <citation type="journal article" date="2021" name="Sci. Rep.">
        <title>The distribution of antibiotic resistance genes in chicken gut microbiota commensals.</title>
        <authorList>
            <person name="Juricova H."/>
            <person name="Matiasovicova J."/>
            <person name="Kubasova T."/>
            <person name="Cejkova D."/>
            <person name="Rychlik I."/>
        </authorList>
    </citation>
    <scope>NUCLEOTIDE SEQUENCE [LARGE SCALE GENOMIC DNA]</scope>
    <source>
        <strain evidence="14 15">An435</strain>
    </source>
</reference>
<keyword evidence="7" id="KW-0238">DNA-binding</keyword>
<dbReference type="InterPro" id="IPR051552">
    <property type="entry name" value="HptR"/>
</dbReference>
<organism evidence="14 15">
    <name type="scientific">Clostridium saudiense</name>
    <dbReference type="NCBI Taxonomy" id="1414720"/>
    <lineage>
        <taxon>Bacteria</taxon>
        <taxon>Bacillati</taxon>
        <taxon>Bacillota</taxon>
        <taxon>Clostridia</taxon>
        <taxon>Eubacteriales</taxon>
        <taxon>Clostridiaceae</taxon>
        <taxon>Clostridium</taxon>
    </lineage>
</organism>
<feature type="coiled-coil region" evidence="11">
    <location>
        <begin position="109"/>
        <end position="136"/>
    </location>
</feature>
<dbReference type="SMART" id="SM00448">
    <property type="entry name" value="REC"/>
    <property type="match status" value="1"/>
</dbReference>
<accession>A0ABS2FKF6</accession>
<dbReference type="PROSITE" id="PS01124">
    <property type="entry name" value="HTH_ARAC_FAMILY_2"/>
    <property type="match status" value="1"/>
</dbReference>
<keyword evidence="4 10" id="KW-0597">Phosphoprotein</keyword>
<comment type="caution">
    <text evidence="14">The sequence shown here is derived from an EMBL/GenBank/DDBJ whole genome shotgun (WGS) entry which is preliminary data.</text>
</comment>
<dbReference type="SUPFAM" id="SSF52172">
    <property type="entry name" value="CheY-like"/>
    <property type="match status" value="1"/>
</dbReference>
<dbReference type="Proteomes" id="UP000767334">
    <property type="component" value="Unassembled WGS sequence"/>
</dbReference>
<dbReference type="InterPro" id="IPR009057">
    <property type="entry name" value="Homeodomain-like_sf"/>
</dbReference>
<gene>
    <name evidence="14" type="ORF">H6A19_15415</name>
</gene>
<keyword evidence="5" id="KW-0902">Two-component regulatory system</keyword>
<evidence type="ECO:0000259" key="13">
    <source>
        <dbReference type="PROSITE" id="PS50110"/>
    </source>
</evidence>
<dbReference type="PROSITE" id="PS50110">
    <property type="entry name" value="RESPONSE_REGULATORY"/>
    <property type="match status" value="1"/>
</dbReference>
<evidence type="ECO:0000256" key="1">
    <source>
        <dbReference type="ARBA" id="ARBA00004496"/>
    </source>
</evidence>
<feature type="modified residue" description="4-aspartylphosphate" evidence="10">
    <location>
        <position position="55"/>
    </location>
</feature>
<dbReference type="SMART" id="SM00342">
    <property type="entry name" value="HTH_ARAC"/>
    <property type="match status" value="1"/>
</dbReference>
<keyword evidence="11" id="KW-0175">Coiled coil</keyword>
<dbReference type="Pfam" id="PF00072">
    <property type="entry name" value="Response_reg"/>
    <property type="match status" value="1"/>
</dbReference>
<evidence type="ECO:0000256" key="8">
    <source>
        <dbReference type="ARBA" id="ARBA00023163"/>
    </source>
</evidence>
<dbReference type="Gene3D" id="3.40.50.2300">
    <property type="match status" value="1"/>
</dbReference>
<dbReference type="InterPro" id="IPR018062">
    <property type="entry name" value="HTH_AraC-typ_CS"/>
</dbReference>
<keyword evidence="8" id="KW-0804">Transcription</keyword>
<dbReference type="InterPro" id="IPR011006">
    <property type="entry name" value="CheY-like_superfamily"/>
</dbReference>
<feature type="domain" description="HTH araC/xylS-type" evidence="12">
    <location>
        <begin position="407"/>
        <end position="505"/>
    </location>
</feature>
<name>A0ABS2FKF6_9CLOT</name>
<dbReference type="InterPro" id="IPR018060">
    <property type="entry name" value="HTH_AraC"/>
</dbReference>
<comment type="subcellular location">
    <subcellularLocation>
        <location evidence="1">Cytoplasm</location>
    </subcellularLocation>
</comment>
<dbReference type="Gene3D" id="1.10.10.60">
    <property type="entry name" value="Homeodomain-like"/>
    <property type="match status" value="2"/>
</dbReference>
<evidence type="ECO:0000256" key="4">
    <source>
        <dbReference type="ARBA" id="ARBA00022553"/>
    </source>
</evidence>
<dbReference type="RefSeq" id="WP_133014471.1">
    <property type="nucleotide sequence ID" value="NZ_JACJLL010000149.1"/>
</dbReference>
<evidence type="ECO:0000256" key="2">
    <source>
        <dbReference type="ARBA" id="ARBA00018672"/>
    </source>
</evidence>
<dbReference type="CDD" id="cd17536">
    <property type="entry name" value="REC_YesN-like"/>
    <property type="match status" value="1"/>
</dbReference>
<dbReference type="PANTHER" id="PTHR42713:SF3">
    <property type="entry name" value="TRANSCRIPTIONAL REGULATORY PROTEIN HPTR"/>
    <property type="match status" value="1"/>
</dbReference>
<evidence type="ECO:0000256" key="7">
    <source>
        <dbReference type="ARBA" id="ARBA00023125"/>
    </source>
</evidence>
<proteinExistence type="predicted"/>
<evidence type="ECO:0000259" key="12">
    <source>
        <dbReference type="PROSITE" id="PS01124"/>
    </source>
</evidence>
<feature type="domain" description="Response regulatory" evidence="13">
    <location>
        <begin position="3"/>
        <end position="120"/>
    </location>
</feature>
<dbReference type="PROSITE" id="PS00041">
    <property type="entry name" value="HTH_ARAC_FAMILY_1"/>
    <property type="match status" value="1"/>
</dbReference>
<evidence type="ECO:0000256" key="10">
    <source>
        <dbReference type="PROSITE-ProRule" id="PRU00169"/>
    </source>
</evidence>
<evidence type="ECO:0000256" key="11">
    <source>
        <dbReference type="SAM" id="Coils"/>
    </source>
</evidence>
<keyword evidence="15" id="KW-1185">Reference proteome</keyword>
<evidence type="ECO:0000313" key="14">
    <source>
        <dbReference type="EMBL" id="MBM6820704.1"/>
    </source>
</evidence>
<dbReference type="SUPFAM" id="SSF46689">
    <property type="entry name" value="Homeodomain-like"/>
    <property type="match status" value="2"/>
</dbReference>
<evidence type="ECO:0000256" key="5">
    <source>
        <dbReference type="ARBA" id="ARBA00023012"/>
    </source>
</evidence>
<dbReference type="InterPro" id="IPR001789">
    <property type="entry name" value="Sig_transdc_resp-reg_receiver"/>
</dbReference>
<dbReference type="PANTHER" id="PTHR42713">
    <property type="entry name" value="HISTIDINE KINASE-RELATED"/>
    <property type="match status" value="1"/>
</dbReference>
<evidence type="ECO:0000313" key="15">
    <source>
        <dbReference type="Proteomes" id="UP000767334"/>
    </source>
</evidence>
<keyword evidence="6" id="KW-0805">Transcription regulation</keyword>
<keyword evidence="3" id="KW-0963">Cytoplasm</keyword>
<protein>
    <recommendedName>
        <fullName evidence="2">Stage 0 sporulation protein A homolog</fullName>
    </recommendedName>
</protein>
<evidence type="ECO:0000256" key="9">
    <source>
        <dbReference type="ARBA" id="ARBA00024867"/>
    </source>
</evidence>
<dbReference type="Pfam" id="PF12833">
    <property type="entry name" value="HTH_18"/>
    <property type="match status" value="1"/>
</dbReference>
<evidence type="ECO:0000256" key="3">
    <source>
        <dbReference type="ARBA" id="ARBA00022490"/>
    </source>
</evidence>